<dbReference type="InterPro" id="IPR029058">
    <property type="entry name" value="AB_hydrolase_fold"/>
</dbReference>
<evidence type="ECO:0000256" key="2">
    <source>
        <dbReference type="ARBA" id="ARBA00022801"/>
    </source>
</evidence>
<dbReference type="Gene3D" id="3.40.50.1820">
    <property type="entry name" value="alpha/beta hydrolase"/>
    <property type="match status" value="1"/>
</dbReference>
<evidence type="ECO:0000259" key="3">
    <source>
        <dbReference type="Pfam" id="PF03959"/>
    </source>
</evidence>
<name>A0A8E2JEL0_9PEZI</name>
<accession>A0A8E2JEL0</accession>
<dbReference type="InterPro" id="IPR005645">
    <property type="entry name" value="FSH-like_dom"/>
</dbReference>
<dbReference type="EMBL" id="KV744987">
    <property type="protein sequence ID" value="OCK79790.1"/>
    <property type="molecule type" value="Genomic_DNA"/>
</dbReference>
<evidence type="ECO:0000313" key="5">
    <source>
        <dbReference type="Proteomes" id="UP000250266"/>
    </source>
</evidence>
<organism evidence="4 5">
    <name type="scientific">Lepidopterella palustris CBS 459.81</name>
    <dbReference type="NCBI Taxonomy" id="1314670"/>
    <lineage>
        <taxon>Eukaryota</taxon>
        <taxon>Fungi</taxon>
        <taxon>Dikarya</taxon>
        <taxon>Ascomycota</taxon>
        <taxon>Pezizomycotina</taxon>
        <taxon>Dothideomycetes</taxon>
        <taxon>Pleosporomycetidae</taxon>
        <taxon>Mytilinidiales</taxon>
        <taxon>Argynnaceae</taxon>
        <taxon>Lepidopterella</taxon>
    </lineage>
</organism>
<dbReference type="Pfam" id="PF03959">
    <property type="entry name" value="FSH1"/>
    <property type="match status" value="1"/>
</dbReference>
<keyword evidence="2" id="KW-0378">Hydrolase</keyword>
<reference evidence="4 5" key="1">
    <citation type="journal article" date="2016" name="Nat. Commun.">
        <title>Ectomycorrhizal ecology is imprinted in the genome of the dominant symbiotic fungus Cenococcum geophilum.</title>
        <authorList>
            <consortium name="DOE Joint Genome Institute"/>
            <person name="Peter M."/>
            <person name="Kohler A."/>
            <person name="Ohm R.A."/>
            <person name="Kuo A."/>
            <person name="Krutzmann J."/>
            <person name="Morin E."/>
            <person name="Arend M."/>
            <person name="Barry K.W."/>
            <person name="Binder M."/>
            <person name="Choi C."/>
            <person name="Clum A."/>
            <person name="Copeland A."/>
            <person name="Grisel N."/>
            <person name="Haridas S."/>
            <person name="Kipfer T."/>
            <person name="LaButti K."/>
            <person name="Lindquist E."/>
            <person name="Lipzen A."/>
            <person name="Maire R."/>
            <person name="Meier B."/>
            <person name="Mihaltcheva S."/>
            <person name="Molinier V."/>
            <person name="Murat C."/>
            <person name="Poggeler S."/>
            <person name="Quandt C.A."/>
            <person name="Sperisen C."/>
            <person name="Tritt A."/>
            <person name="Tisserant E."/>
            <person name="Crous P.W."/>
            <person name="Henrissat B."/>
            <person name="Nehls U."/>
            <person name="Egli S."/>
            <person name="Spatafora J.W."/>
            <person name="Grigoriev I.V."/>
            <person name="Martin F.M."/>
        </authorList>
    </citation>
    <scope>NUCLEOTIDE SEQUENCE [LARGE SCALE GENOMIC DNA]</scope>
    <source>
        <strain evidence="4 5">CBS 459.81</strain>
    </source>
</reference>
<evidence type="ECO:0000256" key="1">
    <source>
        <dbReference type="ARBA" id="ARBA00005863"/>
    </source>
</evidence>
<dbReference type="OrthoDB" id="414698at2759"/>
<dbReference type="GO" id="GO:0044550">
    <property type="term" value="P:secondary metabolite biosynthetic process"/>
    <property type="evidence" value="ECO:0007669"/>
    <property type="project" value="TreeGrafter"/>
</dbReference>
<dbReference type="PANTHER" id="PTHR48070">
    <property type="entry name" value="ESTERASE OVCA2"/>
    <property type="match status" value="1"/>
</dbReference>
<sequence length="244" mass="26480">MAPQKPTLLALHGSGSNSTVFTLQLSRLARLLRPHFSIVFLNGPFAGDPGPGVLPFFEGCGPYYYWTVPSATGNVKGEGQNGVMEEQVVKAVMGVIEEVKGKGGEVVGVMGFSQGSRVVAGLLGAQEEMQRRAGKGETELKTNLKFGVSFMGSYPPPLMPAALATSVGENDDKEGEAHRIKTPTLHVQGALDKWSWAGKKMLEECFQPDSVRLLSVQADHHMPTNAEENDLIKEEILKLWRETM</sequence>
<feature type="domain" description="Serine hydrolase" evidence="3">
    <location>
        <begin position="4"/>
        <end position="229"/>
    </location>
</feature>
<evidence type="ECO:0000313" key="4">
    <source>
        <dbReference type="EMBL" id="OCK79790.1"/>
    </source>
</evidence>
<dbReference type="InterPro" id="IPR050593">
    <property type="entry name" value="LovG"/>
</dbReference>
<dbReference type="Proteomes" id="UP000250266">
    <property type="component" value="Unassembled WGS sequence"/>
</dbReference>
<dbReference type="GO" id="GO:0005737">
    <property type="term" value="C:cytoplasm"/>
    <property type="evidence" value="ECO:0007669"/>
    <property type="project" value="TreeGrafter"/>
</dbReference>
<protein>
    <recommendedName>
        <fullName evidence="3">Serine hydrolase domain-containing protein</fullName>
    </recommendedName>
</protein>
<gene>
    <name evidence="4" type="ORF">K432DRAFT_382731</name>
</gene>
<keyword evidence="5" id="KW-1185">Reference proteome</keyword>
<dbReference type="PANTHER" id="PTHR48070:SF3">
    <property type="entry name" value="ESTERASE DBAE-RELATED"/>
    <property type="match status" value="1"/>
</dbReference>
<dbReference type="AlphaFoldDB" id="A0A8E2JEL0"/>
<dbReference type="SUPFAM" id="SSF53474">
    <property type="entry name" value="alpha/beta-Hydrolases"/>
    <property type="match status" value="1"/>
</dbReference>
<comment type="similarity">
    <text evidence="1">Belongs to the LovG family.</text>
</comment>
<dbReference type="GO" id="GO:0016787">
    <property type="term" value="F:hydrolase activity"/>
    <property type="evidence" value="ECO:0007669"/>
    <property type="project" value="UniProtKB-KW"/>
</dbReference>
<dbReference type="GO" id="GO:0005634">
    <property type="term" value="C:nucleus"/>
    <property type="evidence" value="ECO:0007669"/>
    <property type="project" value="TreeGrafter"/>
</dbReference>
<proteinExistence type="inferred from homology"/>